<dbReference type="InterPro" id="IPR055348">
    <property type="entry name" value="DctQ"/>
</dbReference>
<keyword evidence="7 9" id="KW-0472">Membrane</keyword>
<keyword evidence="3" id="KW-1003">Cell membrane</keyword>
<dbReference type="Proteomes" id="UP000241238">
    <property type="component" value="Chromosome"/>
</dbReference>
<dbReference type="GeneID" id="77469176"/>
<feature type="domain" description="Tripartite ATP-independent periplasmic transporters DctQ component" evidence="10">
    <location>
        <begin position="19"/>
        <end position="147"/>
    </location>
</feature>
<comment type="subcellular location">
    <subcellularLocation>
        <location evidence="1">Cell inner membrane</location>
        <topology evidence="1">Multi-pass membrane protein</topology>
    </subcellularLocation>
</comment>
<evidence type="ECO:0000313" key="11">
    <source>
        <dbReference type="EMBL" id="AVQ32340.1"/>
    </source>
</evidence>
<dbReference type="InterPro" id="IPR007387">
    <property type="entry name" value="TRAP_DctQ"/>
</dbReference>
<evidence type="ECO:0000256" key="8">
    <source>
        <dbReference type="ARBA" id="ARBA00038436"/>
    </source>
</evidence>
<sequence length="158" mass="17843">MKKIYIDDLISCTFLSFTIIIVILNVGMRYFFNSPIKSAEEIATICFIWSVFVGGASCYRKKMHMGIDILTQTLPKKFKNYVELLINIIVMLMNGAFFCLSLKFTIISRVKPTAVLGISSMYVNSSLIIGFGLIFIYSILEILKNIKTILGKKGDENV</sequence>
<feature type="transmembrane region" description="Helical" evidence="9">
    <location>
        <begin position="81"/>
        <end position="106"/>
    </location>
</feature>
<keyword evidence="5 9" id="KW-0812">Transmembrane</keyword>
<evidence type="ECO:0000259" key="10">
    <source>
        <dbReference type="Pfam" id="PF04290"/>
    </source>
</evidence>
<evidence type="ECO:0000256" key="9">
    <source>
        <dbReference type="SAM" id="Phobius"/>
    </source>
</evidence>
<evidence type="ECO:0000256" key="1">
    <source>
        <dbReference type="ARBA" id="ARBA00004429"/>
    </source>
</evidence>
<protein>
    <submittedName>
        <fullName evidence="11">TRAP transporter small permease</fullName>
    </submittedName>
</protein>
<keyword evidence="2" id="KW-0813">Transport</keyword>
<dbReference type="PANTHER" id="PTHR35011">
    <property type="entry name" value="2,3-DIKETO-L-GULONATE TRAP TRANSPORTER SMALL PERMEASE PROTEIN YIAM"/>
    <property type="match status" value="1"/>
</dbReference>
<dbReference type="PANTHER" id="PTHR35011:SF4">
    <property type="entry name" value="SLL1102 PROTEIN"/>
    <property type="match status" value="1"/>
</dbReference>
<accession>A0ABM6U7C8</accession>
<keyword evidence="6 9" id="KW-1133">Transmembrane helix</keyword>
<keyword evidence="12" id="KW-1185">Reference proteome</keyword>
<evidence type="ECO:0000256" key="4">
    <source>
        <dbReference type="ARBA" id="ARBA00022519"/>
    </source>
</evidence>
<feature type="transmembrane region" description="Helical" evidence="9">
    <location>
        <begin position="126"/>
        <end position="143"/>
    </location>
</feature>
<keyword evidence="4" id="KW-0997">Cell inner membrane</keyword>
<gene>
    <name evidence="11" type="ORF">C4N18_14310</name>
</gene>
<feature type="transmembrane region" description="Helical" evidence="9">
    <location>
        <begin position="42"/>
        <end position="60"/>
    </location>
</feature>
<organism evidence="11 12">
    <name type="scientific">Fusobacterium varium ATCC 27725</name>
    <dbReference type="NCBI Taxonomy" id="469618"/>
    <lineage>
        <taxon>Bacteria</taxon>
        <taxon>Fusobacteriati</taxon>
        <taxon>Fusobacteriota</taxon>
        <taxon>Fusobacteriia</taxon>
        <taxon>Fusobacteriales</taxon>
        <taxon>Fusobacteriaceae</taxon>
        <taxon>Fusobacterium</taxon>
    </lineage>
</organism>
<dbReference type="RefSeq" id="WP_005951581.1">
    <property type="nucleotide sequence ID" value="NZ_CP028103.1"/>
</dbReference>
<dbReference type="EMBL" id="CP028103">
    <property type="protein sequence ID" value="AVQ32340.1"/>
    <property type="molecule type" value="Genomic_DNA"/>
</dbReference>
<proteinExistence type="inferred from homology"/>
<evidence type="ECO:0000256" key="7">
    <source>
        <dbReference type="ARBA" id="ARBA00023136"/>
    </source>
</evidence>
<evidence type="ECO:0000313" key="12">
    <source>
        <dbReference type="Proteomes" id="UP000241238"/>
    </source>
</evidence>
<evidence type="ECO:0000256" key="5">
    <source>
        <dbReference type="ARBA" id="ARBA00022692"/>
    </source>
</evidence>
<reference evidence="12" key="1">
    <citation type="journal article" date="2018" name="MSphere">
        <title>Fusobacterium Genomics Using MinION and Illumina Sequencing Enables Genome Completion and Correction.</title>
        <authorList>
            <person name="Todd S.M."/>
            <person name="Settlage R.E."/>
            <person name="Lahmers K.K."/>
            <person name="Slade D.J."/>
        </authorList>
    </citation>
    <scope>NUCLEOTIDE SEQUENCE [LARGE SCALE GENOMIC DNA]</scope>
    <source>
        <strain evidence="12">ATCC 27725</strain>
    </source>
</reference>
<dbReference type="Pfam" id="PF04290">
    <property type="entry name" value="DctQ"/>
    <property type="match status" value="1"/>
</dbReference>
<evidence type="ECO:0000256" key="6">
    <source>
        <dbReference type="ARBA" id="ARBA00022989"/>
    </source>
</evidence>
<name>A0ABM6U7C8_FUSVA</name>
<comment type="similarity">
    <text evidence="8">Belongs to the TRAP transporter small permease family.</text>
</comment>
<evidence type="ECO:0000256" key="2">
    <source>
        <dbReference type="ARBA" id="ARBA00022448"/>
    </source>
</evidence>
<feature type="transmembrane region" description="Helical" evidence="9">
    <location>
        <begin position="12"/>
        <end position="30"/>
    </location>
</feature>
<evidence type="ECO:0000256" key="3">
    <source>
        <dbReference type="ARBA" id="ARBA00022475"/>
    </source>
</evidence>